<feature type="domain" description="Ketoreductase" evidence="4">
    <location>
        <begin position="32"/>
        <end position="203"/>
    </location>
</feature>
<keyword evidence="6" id="KW-1185">Reference proteome</keyword>
<evidence type="ECO:0000313" key="6">
    <source>
        <dbReference type="Proteomes" id="UP000053095"/>
    </source>
</evidence>
<dbReference type="EMBL" id="DF933819">
    <property type="protein sequence ID" value="GAM37302.1"/>
    <property type="molecule type" value="Genomic_DNA"/>
</dbReference>
<dbReference type="Gene3D" id="3.40.50.720">
    <property type="entry name" value="NAD(P)-binding Rossmann-like Domain"/>
    <property type="match status" value="1"/>
</dbReference>
<evidence type="ECO:0000313" key="5">
    <source>
        <dbReference type="EMBL" id="GAM37302.1"/>
    </source>
</evidence>
<accession>A0A0B8N0U1</accession>
<dbReference type="SUPFAM" id="SSF51735">
    <property type="entry name" value="NAD(P)-binding Rossmann-fold domains"/>
    <property type="match status" value="1"/>
</dbReference>
<reference evidence="6" key="1">
    <citation type="journal article" date="2015" name="Genome Announc.">
        <title>Draft genome sequence of Talaromyces cellulolyticus strain Y-94, a source of lignocellulosic biomass-degrading enzymes.</title>
        <authorList>
            <person name="Fujii T."/>
            <person name="Koike H."/>
            <person name="Sawayama S."/>
            <person name="Yano S."/>
            <person name="Inoue H."/>
        </authorList>
    </citation>
    <scope>NUCLEOTIDE SEQUENCE [LARGE SCALE GENOMIC DNA]</scope>
    <source>
        <strain evidence="6">Y-94</strain>
    </source>
</reference>
<dbReference type="AlphaFoldDB" id="A0A0B8N0U1"/>
<dbReference type="PANTHER" id="PTHR42901:SF1">
    <property type="entry name" value="ALCOHOL DEHYDROGENASE"/>
    <property type="match status" value="1"/>
</dbReference>
<dbReference type="InterPro" id="IPR057326">
    <property type="entry name" value="KR_dom"/>
</dbReference>
<evidence type="ECO:0000259" key="4">
    <source>
        <dbReference type="SMART" id="SM00822"/>
    </source>
</evidence>
<dbReference type="InterPro" id="IPR036291">
    <property type="entry name" value="NAD(P)-bd_dom_sf"/>
</dbReference>
<dbReference type="InterPro" id="IPR002347">
    <property type="entry name" value="SDR_fam"/>
</dbReference>
<sequence length="309" mass="33488">MAAPFPSPTAKWHTTTYPTLSPTRPELSAKGKTVLITGGGTGIGAETARYFAQAGASRIALLGRREKPLLDTKASIQQINSEVDVFVAPTDITNKEQVNAAFDKFVGGDKPGKIDILISNAAITGPHEPISSVESEAFLAGIHGNLQGSLYLAQAFLRYAVPENAVVIEINSQAAHLDFAPALVSYSVSKMAVYRLWEALRFEFEKAGMRVYHVQPGVVDTDMNRAVGGVAALGFEDHVSLPASFSLWLASPEAKFLSGKYLWANWDVDELKTRAKEIEETQEFNIQLVGWPFSEKKWSSGGVTFGAPE</sequence>
<dbReference type="PANTHER" id="PTHR42901">
    <property type="entry name" value="ALCOHOL DEHYDROGENASE"/>
    <property type="match status" value="1"/>
</dbReference>
<dbReference type="CDD" id="cd05233">
    <property type="entry name" value="SDR_c"/>
    <property type="match status" value="1"/>
</dbReference>
<protein>
    <recommendedName>
        <fullName evidence="4">Ketoreductase domain-containing protein</fullName>
    </recommendedName>
</protein>
<dbReference type="GO" id="GO:0016491">
    <property type="term" value="F:oxidoreductase activity"/>
    <property type="evidence" value="ECO:0007669"/>
    <property type="project" value="UniProtKB-KW"/>
</dbReference>
<evidence type="ECO:0000256" key="3">
    <source>
        <dbReference type="SAM" id="MobiDB-lite"/>
    </source>
</evidence>
<dbReference type="Proteomes" id="UP000053095">
    <property type="component" value="Unassembled WGS sequence"/>
</dbReference>
<comment type="similarity">
    <text evidence="1">Belongs to the short-chain dehydrogenases/reductases (SDR) family.</text>
</comment>
<feature type="region of interest" description="Disordered" evidence="3">
    <location>
        <begin position="1"/>
        <end position="26"/>
    </location>
</feature>
<gene>
    <name evidence="5" type="ORF">TCE0_023f07118</name>
</gene>
<feature type="compositionally biased region" description="Polar residues" evidence="3">
    <location>
        <begin position="12"/>
        <end position="22"/>
    </location>
</feature>
<dbReference type="SMART" id="SM00822">
    <property type="entry name" value="PKS_KR"/>
    <property type="match status" value="1"/>
</dbReference>
<evidence type="ECO:0000256" key="1">
    <source>
        <dbReference type="ARBA" id="ARBA00006484"/>
    </source>
</evidence>
<name>A0A0B8N0U1_TALPI</name>
<keyword evidence="2" id="KW-0560">Oxidoreductase</keyword>
<evidence type="ECO:0000256" key="2">
    <source>
        <dbReference type="ARBA" id="ARBA00023002"/>
    </source>
</evidence>
<dbReference type="Pfam" id="PF00106">
    <property type="entry name" value="adh_short"/>
    <property type="match status" value="1"/>
</dbReference>
<proteinExistence type="inferred from homology"/>
<organism evidence="5 6">
    <name type="scientific">Talaromyces pinophilus</name>
    <name type="common">Penicillium pinophilum</name>
    <dbReference type="NCBI Taxonomy" id="128442"/>
    <lineage>
        <taxon>Eukaryota</taxon>
        <taxon>Fungi</taxon>
        <taxon>Dikarya</taxon>
        <taxon>Ascomycota</taxon>
        <taxon>Pezizomycotina</taxon>
        <taxon>Eurotiomycetes</taxon>
        <taxon>Eurotiomycetidae</taxon>
        <taxon>Eurotiales</taxon>
        <taxon>Trichocomaceae</taxon>
        <taxon>Talaromyces</taxon>
        <taxon>Talaromyces sect. Talaromyces</taxon>
    </lineage>
</organism>
<dbReference type="PRINTS" id="PR00081">
    <property type="entry name" value="GDHRDH"/>
</dbReference>